<evidence type="ECO:0000256" key="5">
    <source>
        <dbReference type="ARBA" id="ARBA00023136"/>
    </source>
</evidence>
<name>A0A8J3VLV0_9ACTN</name>
<evidence type="ECO:0000256" key="6">
    <source>
        <dbReference type="SAM" id="MobiDB-lite"/>
    </source>
</evidence>
<organism evidence="10 11">
    <name type="scientific">Rhizocola hellebori</name>
    <dbReference type="NCBI Taxonomy" id="1392758"/>
    <lineage>
        <taxon>Bacteria</taxon>
        <taxon>Bacillati</taxon>
        <taxon>Actinomycetota</taxon>
        <taxon>Actinomycetes</taxon>
        <taxon>Micromonosporales</taxon>
        <taxon>Micromonosporaceae</taxon>
        <taxon>Rhizocola</taxon>
    </lineage>
</organism>
<keyword evidence="3 7" id="KW-0812">Transmembrane</keyword>
<sequence>MTSNPGWYKDPAEPTTQRYWDGEGWLGASLPVTAIPPEGPLPLPPPPPAEPPAPAPGQVPPPPSGIPYRMLPQARPHGMILASPGARLVARMIDIALILLLNVLINGWFVYQWLTHAIPYMSKIMQALYDNQPVTEITRPADMDNLLLVIALIFAALWLIYEVPATARGGQTVGKRAARIKVVRMESEEPLGFPRSLWRWSFMGLPILLLGCCGPFFIALQMADVFWVAVDRVQRMALHDRSAATYVVKLPGAPRQKGK</sequence>
<comment type="caution">
    <text evidence="10">The sequence shown here is derived from an EMBL/GenBank/DDBJ whole genome shotgun (WGS) entry which is preliminary data.</text>
</comment>
<dbReference type="PANTHER" id="PTHR36115:SF4">
    <property type="entry name" value="MEMBRANE PROTEIN"/>
    <property type="match status" value="1"/>
</dbReference>
<dbReference type="EMBL" id="BONY01000159">
    <property type="protein sequence ID" value="GIH11724.1"/>
    <property type="molecule type" value="Genomic_DNA"/>
</dbReference>
<evidence type="ECO:0000313" key="10">
    <source>
        <dbReference type="EMBL" id="GIH11724.1"/>
    </source>
</evidence>
<evidence type="ECO:0000256" key="2">
    <source>
        <dbReference type="ARBA" id="ARBA00022475"/>
    </source>
</evidence>
<dbReference type="RefSeq" id="WP_203915448.1">
    <property type="nucleotide sequence ID" value="NZ_BONY01000159.1"/>
</dbReference>
<dbReference type="InterPro" id="IPR018929">
    <property type="entry name" value="DUF2510"/>
</dbReference>
<evidence type="ECO:0000259" key="8">
    <source>
        <dbReference type="Pfam" id="PF06271"/>
    </source>
</evidence>
<comment type="subcellular location">
    <subcellularLocation>
        <location evidence="1">Cell membrane</location>
        <topology evidence="1">Multi-pass membrane protein</topology>
    </subcellularLocation>
</comment>
<feature type="domain" description="RDD" evidence="8">
    <location>
        <begin position="81"/>
        <end position="243"/>
    </location>
</feature>
<dbReference type="AlphaFoldDB" id="A0A8J3VLV0"/>
<keyword evidence="5 7" id="KW-0472">Membrane</keyword>
<dbReference type="InterPro" id="IPR010432">
    <property type="entry name" value="RDD"/>
</dbReference>
<keyword evidence="2" id="KW-1003">Cell membrane</keyword>
<dbReference type="Pfam" id="PF10708">
    <property type="entry name" value="DUF2510"/>
    <property type="match status" value="1"/>
</dbReference>
<protein>
    <recommendedName>
        <fullName evidence="12">RDD family protein</fullName>
    </recommendedName>
</protein>
<reference evidence="10" key="1">
    <citation type="submission" date="2021-01" db="EMBL/GenBank/DDBJ databases">
        <title>Whole genome shotgun sequence of Rhizocola hellebori NBRC 109834.</title>
        <authorList>
            <person name="Komaki H."/>
            <person name="Tamura T."/>
        </authorList>
    </citation>
    <scope>NUCLEOTIDE SEQUENCE</scope>
    <source>
        <strain evidence="10">NBRC 109834</strain>
    </source>
</reference>
<evidence type="ECO:0000256" key="4">
    <source>
        <dbReference type="ARBA" id="ARBA00022989"/>
    </source>
</evidence>
<evidence type="ECO:0008006" key="12">
    <source>
        <dbReference type="Google" id="ProtNLM"/>
    </source>
</evidence>
<gene>
    <name evidence="10" type="ORF">Rhe02_97910</name>
</gene>
<dbReference type="PANTHER" id="PTHR36115">
    <property type="entry name" value="PROLINE-RICH ANTIGEN HOMOLOG-RELATED"/>
    <property type="match status" value="1"/>
</dbReference>
<evidence type="ECO:0000256" key="3">
    <source>
        <dbReference type="ARBA" id="ARBA00022692"/>
    </source>
</evidence>
<feature type="transmembrane region" description="Helical" evidence="7">
    <location>
        <begin position="145"/>
        <end position="161"/>
    </location>
</feature>
<feature type="transmembrane region" description="Helical" evidence="7">
    <location>
        <begin position="207"/>
        <end position="230"/>
    </location>
</feature>
<proteinExistence type="predicted"/>
<keyword evidence="11" id="KW-1185">Reference proteome</keyword>
<dbReference type="Pfam" id="PF06271">
    <property type="entry name" value="RDD"/>
    <property type="match status" value="1"/>
</dbReference>
<evidence type="ECO:0000259" key="9">
    <source>
        <dbReference type="Pfam" id="PF10708"/>
    </source>
</evidence>
<accession>A0A8J3VLV0</accession>
<keyword evidence="4 7" id="KW-1133">Transmembrane helix</keyword>
<feature type="region of interest" description="Disordered" evidence="6">
    <location>
        <begin position="1"/>
        <end position="62"/>
    </location>
</feature>
<feature type="compositionally biased region" description="Pro residues" evidence="6">
    <location>
        <begin position="37"/>
        <end position="62"/>
    </location>
</feature>
<feature type="domain" description="DUF2510" evidence="9">
    <location>
        <begin position="5"/>
        <end position="35"/>
    </location>
</feature>
<dbReference type="Proteomes" id="UP000612899">
    <property type="component" value="Unassembled WGS sequence"/>
</dbReference>
<evidence type="ECO:0000256" key="7">
    <source>
        <dbReference type="SAM" id="Phobius"/>
    </source>
</evidence>
<dbReference type="GO" id="GO:0005886">
    <property type="term" value="C:plasma membrane"/>
    <property type="evidence" value="ECO:0007669"/>
    <property type="project" value="UniProtKB-SubCell"/>
</dbReference>
<evidence type="ECO:0000256" key="1">
    <source>
        <dbReference type="ARBA" id="ARBA00004651"/>
    </source>
</evidence>
<dbReference type="InterPro" id="IPR051791">
    <property type="entry name" value="Pra-immunoreactive"/>
</dbReference>
<feature type="transmembrane region" description="Helical" evidence="7">
    <location>
        <begin position="88"/>
        <end position="111"/>
    </location>
</feature>
<evidence type="ECO:0000313" key="11">
    <source>
        <dbReference type="Proteomes" id="UP000612899"/>
    </source>
</evidence>